<evidence type="ECO:0000256" key="1">
    <source>
        <dbReference type="SAM" id="Coils"/>
    </source>
</evidence>
<name>A0A146K2Y2_9EUKA</name>
<proteinExistence type="predicted"/>
<evidence type="ECO:0000313" key="2">
    <source>
        <dbReference type="EMBL" id="JAP90046.1"/>
    </source>
</evidence>
<keyword evidence="1" id="KW-0175">Coiled coil</keyword>
<protein>
    <submittedName>
        <fullName evidence="2">Uncharacterized protein</fullName>
    </submittedName>
</protein>
<gene>
    <name evidence="2" type="ORF">TPC1_30459</name>
</gene>
<feature type="non-terminal residue" evidence="2">
    <location>
        <position position="1"/>
    </location>
</feature>
<feature type="coiled-coil region" evidence="1">
    <location>
        <begin position="423"/>
        <end position="483"/>
    </location>
</feature>
<organism evidence="2">
    <name type="scientific">Trepomonas sp. PC1</name>
    <dbReference type="NCBI Taxonomy" id="1076344"/>
    <lineage>
        <taxon>Eukaryota</taxon>
        <taxon>Metamonada</taxon>
        <taxon>Diplomonadida</taxon>
        <taxon>Hexamitidae</taxon>
        <taxon>Hexamitinae</taxon>
        <taxon>Trepomonas</taxon>
    </lineage>
</organism>
<feature type="coiled-coil region" evidence="1">
    <location>
        <begin position="268"/>
        <end position="372"/>
    </location>
</feature>
<reference evidence="2" key="1">
    <citation type="submission" date="2015-07" db="EMBL/GenBank/DDBJ databases">
        <title>Adaptation to a free-living lifestyle via gene acquisitions in the diplomonad Trepomonas sp. PC1.</title>
        <authorList>
            <person name="Xu F."/>
            <person name="Jerlstrom-Hultqvist J."/>
            <person name="Kolisko M."/>
            <person name="Simpson A.G.B."/>
            <person name="Roger A.J."/>
            <person name="Svard S.G."/>
            <person name="Andersson J.O."/>
        </authorList>
    </citation>
    <scope>NUCLEOTIDE SEQUENCE</scope>
    <source>
        <strain evidence="2">PC1</strain>
    </source>
</reference>
<dbReference type="AlphaFoldDB" id="A0A146K2Y2"/>
<feature type="coiled-coil region" evidence="1">
    <location>
        <begin position="534"/>
        <end position="561"/>
    </location>
</feature>
<dbReference type="EMBL" id="GDID01006560">
    <property type="protein sequence ID" value="JAP90046.1"/>
    <property type="molecule type" value="Transcribed_RNA"/>
</dbReference>
<accession>A0A146K2Y2</accession>
<sequence length="606" mass="72164">ILSMQDILQKYNLNGQQNPLETIDAHIQQLTTDQIQQTVLLDTIDSKLLNLMQKFPQIEPCDQEILTERVLLNFHNVMDAILVQKDQLTDFQQCQTEWSGKLEMQQFQIQKLMIDNQKLKLKKQSDESIQNGLDNDSFLKIEHKVEDLLKSQSTKEEEIQLLKTDNQNLQSQLKQFTDENAFIQQQLNEIQREYQENEHEHEKLLEQFQKTLQTQKEAEHEFQQQINEKDDQIVEQLSQIAQLTTLNEEKDGQIGDLQVQQQKNNFLIQQFQQQIADFEIEIQKLKTENSTLAEANQRLKEGEKEQNTQFEAQNAQISRILADFQSMKEEKELLKRQIDKILRQNQDLKHLNDKLAGENEFLQRENSEFQKQIQFSAIQDENLQLSQSFFQTQNDTQKESLKQKIATLEMFTQQQNCYLEMLKEDYEQQMKINQEQAQIIKQSQNNEKQTLIDIQLREKDSLLREKELQIEKLKQQLIECKNDSLKEIAEIHERYAEKDLLVEQIQEQRQAEIELFEKMQFELQISQQYEENLCRKSQQAQKELQDRIDDLKSQLEEKSNSQKLKTLVQNCLIAVQEKQHISQNREKLEELGLEELRKLREELKKM</sequence>
<feature type="coiled-coil region" evidence="1">
    <location>
        <begin position="152"/>
        <end position="225"/>
    </location>
</feature>